<dbReference type="EMBL" id="QGKS01000346">
    <property type="protein sequence ID" value="PWR10694.1"/>
    <property type="molecule type" value="Genomic_DNA"/>
</dbReference>
<dbReference type="PRINTS" id="PR00035">
    <property type="entry name" value="HTHGNTR"/>
</dbReference>
<evidence type="ECO:0000256" key="1">
    <source>
        <dbReference type="ARBA" id="ARBA00023015"/>
    </source>
</evidence>
<comment type="caution">
    <text evidence="5">The sequence shown here is derived from an EMBL/GenBank/DDBJ whole genome shotgun (WGS) entry which is preliminary data.</text>
</comment>
<dbReference type="InterPro" id="IPR008920">
    <property type="entry name" value="TF_FadR/GntR_C"/>
</dbReference>
<keyword evidence="2" id="KW-0238">DNA-binding</keyword>
<dbReference type="GO" id="GO:0003700">
    <property type="term" value="F:DNA-binding transcription factor activity"/>
    <property type="evidence" value="ECO:0007669"/>
    <property type="project" value="InterPro"/>
</dbReference>
<dbReference type="PANTHER" id="PTHR43537">
    <property type="entry name" value="TRANSCRIPTIONAL REGULATOR, GNTR FAMILY"/>
    <property type="match status" value="1"/>
</dbReference>
<dbReference type="AlphaFoldDB" id="A0A317D7Z3"/>
<name>A0A317D7Z3_9ACTN</name>
<dbReference type="SUPFAM" id="SSF48008">
    <property type="entry name" value="GntR ligand-binding domain-like"/>
    <property type="match status" value="1"/>
</dbReference>
<dbReference type="Pfam" id="PF00392">
    <property type="entry name" value="GntR"/>
    <property type="match status" value="1"/>
</dbReference>
<dbReference type="PANTHER" id="PTHR43537:SF45">
    <property type="entry name" value="GNTR FAMILY REGULATORY PROTEIN"/>
    <property type="match status" value="1"/>
</dbReference>
<dbReference type="Gene3D" id="1.10.10.10">
    <property type="entry name" value="Winged helix-like DNA-binding domain superfamily/Winged helix DNA-binding domain"/>
    <property type="match status" value="1"/>
</dbReference>
<keyword evidence="3" id="KW-0804">Transcription</keyword>
<dbReference type="SMART" id="SM00895">
    <property type="entry name" value="FCD"/>
    <property type="match status" value="1"/>
</dbReference>
<feature type="domain" description="HTH gntR-type" evidence="4">
    <location>
        <begin position="21"/>
        <end position="88"/>
    </location>
</feature>
<dbReference type="RefSeq" id="WP_109804504.1">
    <property type="nucleotide sequence ID" value="NZ_QGKS01000346.1"/>
</dbReference>
<dbReference type="Gene3D" id="1.20.120.530">
    <property type="entry name" value="GntR ligand-binding domain-like"/>
    <property type="match status" value="1"/>
</dbReference>
<dbReference type="SMART" id="SM00345">
    <property type="entry name" value="HTH_GNTR"/>
    <property type="match status" value="1"/>
</dbReference>
<dbReference type="PROSITE" id="PS50949">
    <property type="entry name" value="HTH_GNTR"/>
    <property type="match status" value="1"/>
</dbReference>
<gene>
    <name evidence="5" type="ORF">DKT69_28175</name>
</gene>
<dbReference type="Pfam" id="PF07729">
    <property type="entry name" value="FCD"/>
    <property type="match status" value="1"/>
</dbReference>
<dbReference type="CDD" id="cd07377">
    <property type="entry name" value="WHTH_GntR"/>
    <property type="match status" value="1"/>
</dbReference>
<dbReference type="OrthoDB" id="8680240at2"/>
<dbReference type="InterPro" id="IPR036390">
    <property type="entry name" value="WH_DNA-bd_sf"/>
</dbReference>
<evidence type="ECO:0000256" key="3">
    <source>
        <dbReference type="ARBA" id="ARBA00023163"/>
    </source>
</evidence>
<evidence type="ECO:0000313" key="6">
    <source>
        <dbReference type="Proteomes" id="UP000246050"/>
    </source>
</evidence>
<dbReference type="SUPFAM" id="SSF46785">
    <property type="entry name" value="Winged helix' DNA-binding domain"/>
    <property type="match status" value="1"/>
</dbReference>
<protein>
    <submittedName>
        <fullName evidence="5">GntR family transcriptional regulator</fullName>
    </submittedName>
</protein>
<organism evidence="5 6">
    <name type="scientific">Micromonospora sicca</name>
    <dbReference type="NCBI Taxonomy" id="2202420"/>
    <lineage>
        <taxon>Bacteria</taxon>
        <taxon>Bacillati</taxon>
        <taxon>Actinomycetota</taxon>
        <taxon>Actinomycetes</taxon>
        <taxon>Micromonosporales</taxon>
        <taxon>Micromonosporaceae</taxon>
        <taxon>Micromonospora</taxon>
    </lineage>
</organism>
<evidence type="ECO:0000259" key="4">
    <source>
        <dbReference type="PROSITE" id="PS50949"/>
    </source>
</evidence>
<accession>A0A317D7Z3</accession>
<evidence type="ECO:0000313" key="5">
    <source>
        <dbReference type="EMBL" id="PWR10694.1"/>
    </source>
</evidence>
<dbReference type="InterPro" id="IPR000524">
    <property type="entry name" value="Tscrpt_reg_HTH_GntR"/>
</dbReference>
<dbReference type="InterPro" id="IPR036388">
    <property type="entry name" value="WH-like_DNA-bd_sf"/>
</dbReference>
<keyword evidence="1" id="KW-0805">Transcription regulation</keyword>
<dbReference type="GO" id="GO:0003677">
    <property type="term" value="F:DNA binding"/>
    <property type="evidence" value="ECO:0007669"/>
    <property type="project" value="UniProtKB-KW"/>
</dbReference>
<sequence length="262" mass="29189">MAERTTVTMPDEAARRIAPPPSMARLAADAVRKMILTGELQPGDRVVENQLTHQLGVSRPPLREALRVLEQEGLLVQQPRRGVIVVPINLHDVYEIFTLRDQLERMAVELGVPVRSPDRLERCRAALRDLEDAARAGDAATVTDRAFDFHLAVVGLAGHRRLEESYRSLSLQMRLCMGMNQRARVAGEGLWGIVERHRAILATLERGNPQEVLEMLTDHGQHTFVLELGHSLSGRSAEAEAWLERLGRSRSDTALGLEAPRS</sequence>
<dbReference type="Proteomes" id="UP000246050">
    <property type="component" value="Unassembled WGS sequence"/>
</dbReference>
<proteinExistence type="predicted"/>
<evidence type="ECO:0000256" key="2">
    <source>
        <dbReference type="ARBA" id="ARBA00023125"/>
    </source>
</evidence>
<reference evidence="5 6" key="1">
    <citation type="submission" date="2018-05" db="EMBL/GenBank/DDBJ databases">
        <title>Micromonosporas from Atacama Desert.</title>
        <authorList>
            <person name="Carro L."/>
            <person name="Golinska P."/>
            <person name="Klenk H.-P."/>
            <person name="Goodfellow M."/>
        </authorList>
    </citation>
    <scope>NUCLEOTIDE SEQUENCE [LARGE SCALE GENOMIC DNA]</scope>
    <source>
        <strain evidence="5 6">4G51</strain>
    </source>
</reference>
<dbReference type="InterPro" id="IPR011711">
    <property type="entry name" value="GntR_C"/>
</dbReference>